<reference evidence="1" key="1">
    <citation type="submission" date="2021-01" db="EMBL/GenBank/DDBJ databases">
        <title>Whole genome shotgun sequence of Actinoplanes capillaceus NBRC 16408.</title>
        <authorList>
            <person name="Komaki H."/>
            <person name="Tamura T."/>
        </authorList>
    </citation>
    <scope>NUCLEOTIDE SEQUENCE [LARGE SCALE GENOMIC DNA]</scope>
    <source>
        <strain evidence="1">NBRC 16408</strain>
    </source>
</reference>
<name>A0ABQ3WR91_9ACTN</name>
<protein>
    <submittedName>
        <fullName evidence="1">Uncharacterized protein</fullName>
    </submittedName>
</protein>
<gene>
    <name evidence="1" type="ORF">Aca07nite_60830</name>
</gene>
<accession>A0ABQ3WR91</accession>
<dbReference type="EMBL" id="BOMF01000108">
    <property type="protein sequence ID" value="GID48808.1"/>
    <property type="molecule type" value="Genomic_DNA"/>
</dbReference>
<sequence length="58" mass="6022">MGKRKIVGISGHAEKLAHPAPDSVPGFPLSKIRFPRGPIGEGSDLLHGLVAHVTLTGT</sequence>
<organism evidence="1">
    <name type="scientific">Actinoplanes campanulatus</name>
    <dbReference type="NCBI Taxonomy" id="113559"/>
    <lineage>
        <taxon>Bacteria</taxon>
        <taxon>Bacillati</taxon>
        <taxon>Actinomycetota</taxon>
        <taxon>Actinomycetes</taxon>
        <taxon>Micromonosporales</taxon>
        <taxon>Micromonosporaceae</taxon>
        <taxon>Actinoplanes</taxon>
    </lineage>
</organism>
<comment type="caution">
    <text evidence="1">The sequence shown here is derived from an EMBL/GenBank/DDBJ whole genome shotgun (WGS) entry which is preliminary data.</text>
</comment>
<evidence type="ECO:0000313" key="1">
    <source>
        <dbReference type="EMBL" id="GID48808.1"/>
    </source>
</evidence>
<proteinExistence type="predicted"/>